<dbReference type="PANTHER" id="PTHR48075">
    <property type="entry name" value="3-HYDROXYACYL-COA DEHYDROGENASE FAMILY PROTEIN"/>
    <property type="match status" value="1"/>
</dbReference>
<dbReference type="PANTHER" id="PTHR48075:SF5">
    <property type="entry name" value="3-HYDROXYBUTYRYL-COA DEHYDROGENASE"/>
    <property type="match status" value="1"/>
</dbReference>
<name>A0A2L2LMK9_AGRTU</name>
<reference evidence="4 5" key="1">
    <citation type="submission" date="2018-02" db="EMBL/GenBank/DDBJ databases">
        <title>Complete genome sequence of Agrobacterium tumefaciens 1D1609.</title>
        <authorList>
            <person name="Cho S.-T."/>
            <person name="Haryono M."/>
            <person name="Chang H.-H."/>
            <person name="Santos M.N."/>
            <person name="Lai E.-M."/>
            <person name="Kuo C.-H."/>
        </authorList>
    </citation>
    <scope>NUCLEOTIDE SEQUENCE [LARGE SCALE GENOMIC DNA]</scope>
    <source>
        <strain evidence="4 5">1D1609</strain>
        <plasmid evidence="5">Plasmid pat1d1609b</plasmid>
    </source>
</reference>
<dbReference type="GO" id="GO:0006631">
    <property type="term" value="P:fatty acid metabolic process"/>
    <property type="evidence" value="ECO:0007669"/>
    <property type="project" value="InterPro"/>
</dbReference>
<geneLocation type="plasmid" evidence="5">
    <name>pat1d1609b</name>
</geneLocation>
<dbReference type="Gene3D" id="3.40.50.720">
    <property type="entry name" value="NAD(P)-binding Rossmann-like Domain"/>
    <property type="match status" value="1"/>
</dbReference>
<dbReference type="SUPFAM" id="SSF51735">
    <property type="entry name" value="NAD(P)-binding Rossmann-fold domains"/>
    <property type="match status" value="1"/>
</dbReference>
<dbReference type="GO" id="GO:0016616">
    <property type="term" value="F:oxidoreductase activity, acting on the CH-OH group of donors, NAD or NADP as acceptor"/>
    <property type="evidence" value="ECO:0007669"/>
    <property type="project" value="InterPro"/>
</dbReference>
<dbReference type="InterPro" id="IPR008927">
    <property type="entry name" value="6-PGluconate_DH-like_C_sf"/>
</dbReference>
<dbReference type="InterPro" id="IPR013328">
    <property type="entry name" value="6PGD_dom2"/>
</dbReference>
<dbReference type="AlphaFoldDB" id="A0A2L2LMK9"/>
<evidence type="ECO:0000313" key="4">
    <source>
        <dbReference type="EMBL" id="AVH45580.1"/>
    </source>
</evidence>
<dbReference type="RefSeq" id="WP_104680578.1">
    <property type="nucleotide sequence ID" value="NZ_CP026928.1"/>
</dbReference>
<gene>
    <name evidence="4" type="ORF">At1D1609_55500</name>
</gene>
<feature type="domain" description="3-hydroxyacyl-CoA dehydrogenase C-terminal" evidence="2">
    <location>
        <begin position="195"/>
        <end position="254"/>
    </location>
</feature>
<sequence length="317" mass="34659">MNDTPFPVTNFDLPRTVACVGVGLIGASWVAVFAAAGLDVIATDADPTVWTGALDAVERDVNDLKQIGIVAEDWKSRVRFESDLEAAVACADFIQESGPENLASKKQLFARLDRAARAETIIASSTSGISMTEIQKECRHPGRCVVGHPFTPVHLVPLIEVVRGAETTHLTEQRASHLYRSVGKTVVQLRRDVPGFIGNRFQAVVLQEALSLVCSGVATVEEVDRAFTQGPGFRWAIYGPFALLAFSAGNRGLAAALRNYHINRDEVLSSIERVTVDDELIDKIESEAANITLFRDTNQALHDRNDRLIQLRRALLS</sequence>
<evidence type="ECO:0000259" key="2">
    <source>
        <dbReference type="Pfam" id="PF00725"/>
    </source>
</evidence>
<dbReference type="InterPro" id="IPR006176">
    <property type="entry name" value="3-OHacyl-CoA_DH_NAD-bd"/>
</dbReference>
<organism evidence="4 5">
    <name type="scientific">Agrobacterium tumefaciens</name>
    <dbReference type="NCBI Taxonomy" id="358"/>
    <lineage>
        <taxon>Bacteria</taxon>
        <taxon>Pseudomonadati</taxon>
        <taxon>Pseudomonadota</taxon>
        <taxon>Alphaproteobacteria</taxon>
        <taxon>Hyphomicrobiales</taxon>
        <taxon>Rhizobiaceae</taxon>
        <taxon>Rhizobium/Agrobacterium group</taxon>
        <taxon>Agrobacterium</taxon>
        <taxon>Agrobacterium tumefaciens complex</taxon>
    </lineage>
</organism>
<evidence type="ECO:0000256" key="1">
    <source>
        <dbReference type="ARBA" id="ARBA00023002"/>
    </source>
</evidence>
<dbReference type="Pfam" id="PF00725">
    <property type="entry name" value="3HCDH"/>
    <property type="match status" value="1"/>
</dbReference>
<dbReference type="Gene3D" id="1.10.1040.10">
    <property type="entry name" value="N-(1-d-carboxylethyl)-l-norvaline Dehydrogenase, domain 2"/>
    <property type="match status" value="1"/>
</dbReference>
<feature type="domain" description="3-hydroxyacyl-CoA dehydrogenase NAD binding" evidence="3">
    <location>
        <begin position="16"/>
        <end position="191"/>
    </location>
</feature>
<dbReference type="Pfam" id="PF02737">
    <property type="entry name" value="3HCDH_N"/>
    <property type="match status" value="1"/>
</dbReference>
<proteinExistence type="predicted"/>
<evidence type="ECO:0000313" key="5">
    <source>
        <dbReference type="Proteomes" id="UP000237717"/>
    </source>
</evidence>
<dbReference type="GO" id="GO:0070403">
    <property type="term" value="F:NAD+ binding"/>
    <property type="evidence" value="ECO:0007669"/>
    <property type="project" value="InterPro"/>
</dbReference>
<dbReference type="SUPFAM" id="SSF48179">
    <property type="entry name" value="6-phosphogluconate dehydrogenase C-terminal domain-like"/>
    <property type="match status" value="1"/>
</dbReference>
<dbReference type="EMBL" id="CP026928">
    <property type="protein sequence ID" value="AVH45580.1"/>
    <property type="molecule type" value="Genomic_DNA"/>
</dbReference>
<dbReference type="Proteomes" id="UP000237717">
    <property type="component" value="Plasmid pAt1D1609b"/>
</dbReference>
<keyword evidence="1" id="KW-0560">Oxidoreductase</keyword>
<evidence type="ECO:0000259" key="3">
    <source>
        <dbReference type="Pfam" id="PF02737"/>
    </source>
</evidence>
<accession>A0A2L2LMK9</accession>
<keyword evidence="4" id="KW-0614">Plasmid</keyword>
<dbReference type="InterPro" id="IPR036291">
    <property type="entry name" value="NAD(P)-bd_dom_sf"/>
</dbReference>
<protein>
    <submittedName>
        <fullName evidence="4">3-hydroxybutyryl-CoA dehydrogenase</fullName>
    </submittedName>
</protein>
<dbReference type="InterPro" id="IPR006108">
    <property type="entry name" value="3HC_DH_C"/>
</dbReference>